<evidence type="ECO:0000256" key="3">
    <source>
        <dbReference type="ARBA" id="ARBA00012562"/>
    </source>
</evidence>
<proteinExistence type="inferred from homology"/>
<evidence type="ECO:0000256" key="2">
    <source>
        <dbReference type="ARBA" id="ARBA00009547"/>
    </source>
</evidence>
<dbReference type="PANTHER" id="PTHR33146:SF21">
    <property type="entry name" value="ASPERGILLUS NUCLEASE S1"/>
    <property type="match status" value="1"/>
</dbReference>
<reference evidence="10" key="3">
    <citation type="journal article" date="2017" name="Nature">
        <title>Genome sequence of the progenitor of the wheat D genome Aegilops tauschii.</title>
        <authorList>
            <person name="Luo M.C."/>
            <person name="Gu Y.Q."/>
            <person name="Puiu D."/>
            <person name="Wang H."/>
            <person name="Twardziok S.O."/>
            <person name="Deal K.R."/>
            <person name="Huo N."/>
            <person name="Zhu T."/>
            <person name="Wang L."/>
            <person name="Wang Y."/>
            <person name="McGuire P.E."/>
            <person name="Liu S."/>
            <person name="Long H."/>
            <person name="Ramasamy R.K."/>
            <person name="Rodriguez J.C."/>
            <person name="Van S.L."/>
            <person name="Yuan L."/>
            <person name="Wang Z."/>
            <person name="Xia Z."/>
            <person name="Xiao L."/>
            <person name="Anderson O.D."/>
            <person name="Ouyang S."/>
            <person name="Liang Y."/>
            <person name="Zimin A.V."/>
            <person name="Pertea G."/>
            <person name="Qi P."/>
            <person name="Bennetzen J.L."/>
            <person name="Dai X."/>
            <person name="Dawson M.W."/>
            <person name="Muller H.G."/>
            <person name="Kugler K."/>
            <person name="Rivarola-Duarte L."/>
            <person name="Spannagl M."/>
            <person name="Mayer K.F.X."/>
            <person name="Lu F.H."/>
            <person name="Bevan M.W."/>
            <person name="Leroy P."/>
            <person name="Li P."/>
            <person name="You F.M."/>
            <person name="Sun Q."/>
            <person name="Liu Z."/>
            <person name="Lyons E."/>
            <person name="Wicker T."/>
            <person name="Salzberg S.L."/>
            <person name="Devos K.M."/>
            <person name="Dvorak J."/>
        </authorList>
    </citation>
    <scope>NUCLEOTIDE SEQUENCE [LARGE SCALE GENOMIC DNA]</scope>
    <source>
        <strain evidence="10">cv. AL8/78</strain>
    </source>
</reference>
<dbReference type="Pfam" id="PF02265">
    <property type="entry name" value="S1-P1_nuclease"/>
    <property type="match status" value="1"/>
</dbReference>
<dbReference type="GO" id="GO:0003676">
    <property type="term" value="F:nucleic acid binding"/>
    <property type="evidence" value="ECO:0007669"/>
    <property type="project" value="InterPro"/>
</dbReference>
<evidence type="ECO:0000256" key="7">
    <source>
        <dbReference type="ARBA" id="ARBA00022801"/>
    </source>
</evidence>
<evidence type="ECO:0000256" key="4">
    <source>
        <dbReference type="ARBA" id="ARBA00022722"/>
    </source>
</evidence>
<keyword evidence="7" id="KW-0378">Hydrolase</keyword>
<evidence type="ECO:0000256" key="5">
    <source>
        <dbReference type="ARBA" id="ARBA00022723"/>
    </source>
</evidence>
<keyword evidence="9" id="KW-0325">Glycoprotein</keyword>
<keyword evidence="11" id="KW-1185">Reference proteome</keyword>
<keyword evidence="8" id="KW-1015">Disulfide bond</keyword>
<dbReference type="Gene3D" id="1.10.575.10">
    <property type="entry name" value="P1 Nuclease"/>
    <property type="match status" value="1"/>
</dbReference>
<sequence length="71" mass="7901">VCALRALQRYLSEDAAAAVQDLLPESAGGELSTMCPWADTMRFRYHWASPLHYANTPNVCNFNFSHAKEVG</sequence>
<evidence type="ECO:0000256" key="1">
    <source>
        <dbReference type="ARBA" id="ARBA00000245"/>
    </source>
</evidence>
<dbReference type="GO" id="GO:0046872">
    <property type="term" value="F:metal ion binding"/>
    <property type="evidence" value="ECO:0007669"/>
    <property type="project" value="UniProtKB-KW"/>
</dbReference>
<organism evidence="10 11">
    <name type="scientific">Aegilops tauschii subsp. strangulata</name>
    <name type="common">Goatgrass</name>
    <dbReference type="NCBI Taxonomy" id="200361"/>
    <lineage>
        <taxon>Eukaryota</taxon>
        <taxon>Viridiplantae</taxon>
        <taxon>Streptophyta</taxon>
        <taxon>Embryophyta</taxon>
        <taxon>Tracheophyta</taxon>
        <taxon>Spermatophyta</taxon>
        <taxon>Magnoliopsida</taxon>
        <taxon>Liliopsida</taxon>
        <taxon>Poales</taxon>
        <taxon>Poaceae</taxon>
        <taxon>BOP clade</taxon>
        <taxon>Pooideae</taxon>
        <taxon>Triticodae</taxon>
        <taxon>Triticeae</taxon>
        <taxon>Triticinae</taxon>
        <taxon>Aegilops</taxon>
    </lineage>
</organism>
<dbReference type="Proteomes" id="UP000015105">
    <property type="component" value="Chromosome 5D"/>
</dbReference>
<evidence type="ECO:0000313" key="11">
    <source>
        <dbReference type="Proteomes" id="UP000015105"/>
    </source>
</evidence>
<dbReference type="GO" id="GO:0004521">
    <property type="term" value="F:RNA endonuclease activity"/>
    <property type="evidence" value="ECO:0007669"/>
    <property type="project" value="UniProtKB-ARBA"/>
</dbReference>
<dbReference type="InterPro" id="IPR003154">
    <property type="entry name" value="S1/P1nuclease"/>
</dbReference>
<evidence type="ECO:0000256" key="9">
    <source>
        <dbReference type="ARBA" id="ARBA00023180"/>
    </source>
</evidence>
<name>A0A453L8R3_AEGTS</name>
<dbReference type="AlphaFoldDB" id="A0A453L8R3"/>
<reference evidence="10" key="4">
    <citation type="submission" date="2019-03" db="UniProtKB">
        <authorList>
            <consortium name="EnsemblPlants"/>
        </authorList>
    </citation>
    <scope>IDENTIFICATION</scope>
</reference>
<evidence type="ECO:0000313" key="10">
    <source>
        <dbReference type="EnsemblPlants" id="AET5Gv20675000.6"/>
    </source>
</evidence>
<dbReference type="PANTHER" id="PTHR33146">
    <property type="entry name" value="ENDONUCLEASE 4"/>
    <property type="match status" value="1"/>
</dbReference>
<reference evidence="10" key="5">
    <citation type="journal article" date="2021" name="G3 (Bethesda)">
        <title>Aegilops tauschii genome assembly Aet v5.0 features greater sequence contiguity and improved annotation.</title>
        <authorList>
            <person name="Wang L."/>
            <person name="Zhu T."/>
            <person name="Rodriguez J.C."/>
            <person name="Deal K.R."/>
            <person name="Dubcovsky J."/>
            <person name="McGuire P.E."/>
            <person name="Lux T."/>
            <person name="Spannagl M."/>
            <person name="Mayer K.F.X."/>
            <person name="Baldrich P."/>
            <person name="Meyers B.C."/>
            <person name="Huo N."/>
            <person name="Gu Y.Q."/>
            <person name="Zhou H."/>
            <person name="Devos K.M."/>
            <person name="Bennetzen J.L."/>
            <person name="Unver T."/>
            <person name="Budak H."/>
            <person name="Gulick P.J."/>
            <person name="Galiba G."/>
            <person name="Kalapos B."/>
            <person name="Nelson D.R."/>
            <person name="Li P."/>
            <person name="You F.M."/>
            <person name="Luo M.C."/>
            <person name="Dvorak J."/>
        </authorList>
    </citation>
    <scope>NUCLEOTIDE SEQUENCE [LARGE SCALE GENOMIC DNA]</scope>
    <source>
        <strain evidence="10">cv. AL8/78</strain>
    </source>
</reference>
<keyword evidence="4" id="KW-0540">Nuclease</keyword>
<keyword evidence="6" id="KW-0255">Endonuclease</keyword>
<dbReference type="Gramene" id="AET5Gv20675000.6">
    <property type="protein sequence ID" value="AET5Gv20675000.6"/>
    <property type="gene ID" value="AET5Gv20675000"/>
</dbReference>
<comment type="similarity">
    <text evidence="2">Belongs to the nuclease type I family.</text>
</comment>
<keyword evidence="5" id="KW-0479">Metal-binding</keyword>
<dbReference type="EnsemblPlants" id="AET5Gv20675000.6">
    <property type="protein sequence ID" value="AET5Gv20675000.6"/>
    <property type="gene ID" value="AET5Gv20675000"/>
</dbReference>
<accession>A0A453L8R3</accession>
<dbReference type="GO" id="GO:0006308">
    <property type="term" value="P:DNA catabolic process"/>
    <property type="evidence" value="ECO:0007669"/>
    <property type="project" value="InterPro"/>
</dbReference>
<dbReference type="SUPFAM" id="SSF48537">
    <property type="entry name" value="Phospholipase C/P1 nuclease"/>
    <property type="match status" value="1"/>
</dbReference>
<dbReference type="EC" id="3.1.30.1" evidence="3"/>
<dbReference type="InterPro" id="IPR008947">
    <property type="entry name" value="PLipase_C/P1_nuclease_dom_sf"/>
</dbReference>
<evidence type="ECO:0000256" key="6">
    <source>
        <dbReference type="ARBA" id="ARBA00022759"/>
    </source>
</evidence>
<evidence type="ECO:0000256" key="8">
    <source>
        <dbReference type="ARBA" id="ARBA00023157"/>
    </source>
</evidence>
<protein>
    <recommendedName>
        <fullName evidence="3">Aspergillus nuclease S1</fullName>
        <ecNumber evidence="3">3.1.30.1</ecNumber>
    </recommendedName>
</protein>
<dbReference type="GO" id="GO:0000014">
    <property type="term" value="F:single-stranded DNA endodeoxyribonuclease activity"/>
    <property type="evidence" value="ECO:0007669"/>
    <property type="project" value="UniProtKB-ARBA"/>
</dbReference>
<reference evidence="11" key="2">
    <citation type="journal article" date="2017" name="Nat. Plants">
        <title>The Aegilops tauschii genome reveals multiple impacts of transposons.</title>
        <authorList>
            <person name="Zhao G."/>
            <person name="Zou C."/>
            <person name="Li K."/>
            <person name="Wang K."/>
            <person name="Li T."/>
            <person name="Gao L."/>
            <person name="Zhang X."/>
            <person name="Wang H."/>
            <person name="Yang Z."/>
            <person name="Liu X."/>
            <person name="Jiang W."/>
            <person name="Mao L."/>
            <person name="Kong X."/>
            <person name="Jiao Y."/>
            <person name="Jia J."/>
        </authorList>
    </citation>
    <scope>NUCLEOTIDE SEQUENCE [LARGE SCALE GENOMIC DNA]</scope>
    <source>
        <strain evidence="11">cv. AL8/78</strain>
    </source>
</reference>
<reference evidence="11" key="1">
    <citation type="journal article" date="2014" name="Science">
        <title>Ancient hybridizations among the ancestral genomes of bread wheat.</title>
        <authorList>
            <consortium name="International Wheat Genome Sequencing Consortium,"/>
            <person name="Marcussen T."/>
            <person name="Sandve S.R."/>
            <person name="Heier L."/>
            <person name="Spannagl M."/>
            <person name="Pfeifer M."/>
            <person name="Jakobsen K.S."/>
            <person name="Wulff B.B."/>
            <person name="Steuernagel B."/>
            <person name="Mayer K.F."/>
            <person name="Olsen O.A."/>
        </authorList>
    </citation>
    <scope>NUCLEOTIDE SEQUENCE [LARGE SCALE GENOMIC DNA]</scope>
    <source>
        <strain evidence="11">cv. AL8/78</strain>
    </source>
</reference>
<comment type="catalytic activity">
    <reaction evidence="1">
        <text>Endonucleolytic cleavage to 5'-phosphomononucleotide and 5'-phosphooligonucleotide end-products.</text>
        <dbReference type="EC" id="3.1.30.1"/>
    </reaction>
</comment>